<dbReference type="Pfam" id="PF00498">
    <property type="entry name" value="FHA"/>
    <property type="match status" value="1"/>
</dbReference>
<keyword evidence="6 11" id="KW-0175">Coiled coil</keyword>
<comment type="subcellular location">
    <subcellularLocation>
        <location evidence="1">Cytoplasm</location>
        <location evidence="1">Cytoskeleton</location>
    </subcellularLocation>
</comment>
<dbReference type="PROSITE" id="PS50006">
    <property type="entry name" value="FHA_DOMAIN"/>
    <property type="match status" value="1"/>
</dbReference>
<evidence type="ECO:0000259" key="13">
    <source>
        <dbReference type="PROSITE" id="PS50067"/>
    </source>
</evidence>
<dbReference type="PANTHER" id="PTHR47117:SF2">
    <property type="entry name" value="KINESIN-LIKE PROTEIN KIF1A ISOFORM X1"/>
    <property type="match status" value="1"/>
</dbReference>
<comment type="similarity">
    <text evidence="9 10">Belongs to the TRAFAC class myosin-kinesin ATPase superfamily. Kinesin family.</text>
</comment>
<feature type="binding site" evidence="9">
    <location>
        <begin position="96"/>
        <end position="103"/>
    </location>
    <ligand>
        <name>ATP</name>
        <dbReference type="ChEBI" id="CHEBI:30616"/>
    </ligand>
</feature>
<dbReference type="AlphaFoldDB" id="A0A8B9KJR8"/>
<accession>A0A8B9KJR8</accession>
<evidence type="ECO:0000256" key="10">
    <source>
        <dbReference type="RuleBase" id="RU000394"/>
    </source>
</evidence>
<dbReference type="SUPFAM" id="SSF49879">
    <property type="entry name" value="SMAD/FHA domain"/>
    <property type="match status" value="1"/>
</dbReference>
<evidence type="ECO:0000256" key="8">
    <source>
        <dbReference type="ARBA" id="ARBA00023212"/>
    </source>
</evidence>
<keyword evidence="5 9" id="KW-0067">ATP-binding</keyword>
<dbReference type="SMART" id="SM00129">
    <property type="entry name" value="KISc"/>
    <property type="match status" value="1"/>
</dbReference>
<dbReference type="InterPro" id="IPR008984">
    <property type="entry name" value="SMAD_FHA_dom_sf"/>
</dbReference>
<sequence>MAGASVKVAVRVRPFNSREMSKESKCIIQMSGNTTTILNPKVPKETKSFNFDYSYWSHTSPEDINYASQQLVYRDIGEEMLLHAFEGYNVCIFAYGQTGAGKSYTMMGRQEKDQQGIIPLLCEDLFTKINDSNNDNSMSYSVEVSYMEIYCERVRDLLNPKNKGNLRVREHPLLGPYVEDLSKLAVTSYNDIQDLMDSGNKARTVAATNMNETSSRSHAVFNIIFTQRRHDSETDNTSEKVSKISLVDLAGSERADSTGAKGTRLKEGANINKSLTTLGKVISALAEVNKKKKKVESFIPYRDSVLTWLLRENLGGNSRTAMVAALSPADINYDETLSTLRYADRAKQIRCNAVINEDPNNRLVRELKDEVSRLKDLLYAQGLGDIIETVNQRGDLSTVTNAMTGMSPSPSLSALSSRAGSISSLHDRIMFSPGSEEAIERLKETEKIIAELNETWEEKLRRTEAIRMERSALLAEMGVAMREDGGTVGVFSPKKTPHLVNLNEDPLMSECLLYYIKDGITRVGREDAMRRQDIVLSGHFIKDEHCTFTSTTGPNGEVILEPCEGAETYVNGKKVTEPTVLRSGNRIILGKSHVFRFNHPEQARQARDRTPCAETPVEPVDWAFAQRELLEKQGIDMKQEMDQRLQELEDQYRREREEANNLLEQQRLVSVSYTMPKLKSHQARQRNRGAISNNLSGQLFHAWSHIFLLLTPALNHIFFINS</sequence>
<evidence type="ECO:0000313" key="14">
    <source>
        <dbReference type="Ensembl" id="ENSAMXP00005035826.1"/>
    </source>
</evidence>
<feature type="coiled-coil region" evidence="11">
    <location>
        <begin position="631"/>
        <end position="669"/>
    </location>
</feature>
<evidence type="ECO:0000256" key="2">
    <source>
        <dbReference type="ARBA" id="ARBA00022490"/>
    </source>
</evidence>
<dbReference type="Pfam" id="PF00225">
    <property type="entry name" value="Kinesin"/>
    <property type="match status" value="1"/>
</dbReference>
<keyword evidence="8" id="KW-0206">Cytoskeleton</keyword>
<proteinExistence type="inferred from homology"/>
<evidence type="ECO:0000256" key="7">
    <source>
        <dbReference type="ARBA" id="ARBA00023175"/>
    </source>
</evidence>
<dbReference type="InterPro" id="IPR001752">
    <property type="entry name" value="Kinesin_motor_dom"/>
</dbReference>
<evidence type="ECO:0000256" key="11">
    <source>
        <dbReference type="SAM" id="Coils"/>
    </source>
</evidence>
<dbReference type="InterPro" id="IPR032405">
    <property type="entry name" value="Kinesin_assoc"/>
</dbReference>
<dbReference type="SUPFAM" id="SSF52540">
    <property type="entry name" value="P-loop containing nucleoside triphosphate hydrolases"/>
    <property type="match status" value="1"/>
</dbReference>
<dbReference type="SMART" id="SM00240">
    <property type="entry name" value="FHA"/>
    <property type="match status" value="1"/>
</dbReference>
<dbReference type="CDD" id="cd01365">
    <property type="entry name" value="KISc_KIF1A_KIF1B"/>
    <property type="match status" value="1"/>
</dbReference>
<dbReference type="GO" id="GO:0005874">
    <property type="term" value="C:microtubule"/>
    <property type="evidence" value="ECO:0007669"/>
    <property type="project" value="UniProtKB-KW"/>
</dbReference>
<dbReference type="PANTHER" id="PTHR47117">
    <property type="entry name" value="STAR-RELATED LIPID TRANSFER PROTEIN 9"/>
    <property type="match status" value="1"/>
</dbReference>
<protein>
    <recommendedName>
        <fullName evidence="10">Kinesin-like protein</fullName>
    </recommendedName>
</protein>
<keyword evidence="2" id="KW-0963">Cytoplasm</keyword>
<evidence type="ECO:0000256" key="5">
    <source>
        <dbReference type="ARBA" id="ARBA00022840"/>
    </source>
</evidence>
<dbReference type="Proteomes" id="UP000694621">
    <property type="component" value="Unplaced"/>
</dbReference>
<dbReference type="Ensembl" id="ENSAMXT00005039072.1">
    <property type="protein sequence ID" value="ENSAMXP00005035826.1"/>
    <property type="gene ID" value="ENSAMXG00005016787.1"/>
</dbReference>
<evidence type="ECO:0000259" key="12">
    <source>
        <dbReference type="PROSITE" id="PS50006"/>
    </source>
</evidence>
<dbReference type="GO" id="GO:0008017">
    <property type="term" value="F:microtubule binding"/>
    <property type="evidence" value="ECO:0007669"/>
    <property type="project" value="InterPro"/>
</dbReference>
<keyword evidence="4 9" id="KW-0547">Nucleotide-binding</keyword>
<reference evidence="14" key="1">
    <citation type="submission" date="2025-08" db="UniProtKB">
        <authorList>
            <consortium name="Ensembl"/>
        </authorList>
    </citation>
    <scope>IDENTIFICATION</scope>
</reference>
<name>A0A8B9KJR8_ASTMX</name>
<feature type="domain" description="Kinesin motor" evidence="13">
    <location>
        <begin position="5"/>
        <end position="349"/>
    </location>
</feature>
<keyword evidence="3 10" id="KW-0493">Microtubule</keyword>
<evidence type="ECO:0000256" key="3">
    <source>
        <dbReference type="ARBA" id="ARBA00022701"/>
    </source>
</evidence>
<dbReference type="PROSITE" id="PS00411">
    <property type="entry name" value="KINESIN_MOTOR_1"/>
    <property type="match status" value="1"/>
</dbReference>
<evidence type="ECO:0000256" key="6">
    <source>
        <dbReference type="ARBA" id="ARBA00023054"/>
    </source>
</evidence>
<evidence type="ECO:0000313" key="15">
    <source>
        <dbReference type="Proteomes" id="UP000694621"/>
    </source>
</evidence>
<dbReference type="Gene3D" id="3.40.850.10">
    <property type="entry name" value="Kinesin motor domain"/>
    <property type="match status" value="1"/>
</dbReference>
<dbReference type="InterPro" id="IPR027417">
    <property type="entry name" value="P-loop_NTPase"/>
</dbReference>
<dbReference type="Pfam" id="PF16183">
    <property type="entry name" value="Kinesin_assoc"/>
    <property type="match status" value="1"/>
</dbReference>
<dbReference type="Gene3D" id="2.60.200.20">
    <property type="match status" value="1"/>
</dbReference>
<dbReference type="GO" id="GO:0003777">
    <property type="term" value="F:microtubule motor activity"/>
    <property type="evidence" value="ECO:0007669"/>
    <property type="project" value="InterPro"/>
</dbReference>
<evidence type="ECO:0000256" key="1">
    <source>
        <dbReference type="ARBA" id="ARBA00004245"/>
    </source>
</evidence>
<feature type="domain" description="FHA" evidence="12">
    <location>
        <begin position="521"/>
        <end position="575"/>
    </location>
</feature>
<feature type="coiled-coil region" evidence="11">
    <location>
        <begin position="435"/>
        <end position="462"/>
    </location>
</feature>
<dbReference type="GO" id="GO:0005524">
    <property type="term" value="F:ATP binding"/>
    <property type="evidence" value="ECO:0007669"/>
    <property type="project" value="UniProtKB-UniRule"/>
</dbReference>
<dbReference type="PRINTS" id="PR00380">
    <property type="entry name" value="KINESINHEAVY"/>
</dbReference>
<dbReference type="GO" id="GO:0007018">
    <property type="term" value="P:microtubule-based movement"/>
    <property type="evidence" value="ECO:0007669"/>
    <property type="project" value="InterPro"/>
</dbReference>
<dbReference type="InterPro" id="IPR019821">
    <property type="entry name" value="Kinesin_motor_CS"/>
</dbReference>
<dbReference type="FunFam" id="2.60.200.20:FF:000001">
    <property type="entry name" value="Kinesin family member 1B"/>
    <property type="match status" value="1"/>
</dbReference>
<evidence type="ECO:0000256" key="4">
    <source>
        <dbReference type="ARBA" id="ARBA00022741"/>
    </source>
</evidence>
<evidence type="ECO:0000256" key="9">
    <source>
        <dbReference type="PROSITE-ProRule" id="PRU00283"/>
    </source>
</evidence>
<dbReference type="FunFam" id="3.40.850.10:FF:000004">
    <property type="entry name" value="Kinesin-like protein isoform 2"/>
    <property type="match status" value="1"/>
</dbReference>
<dbReference type="InterPro" id="IPR000253">
    <property type="entry name" value="FHA_dom"/>
</dbReference>
<dbReference type="Gene3D" id="6.10.250.2520">
    <property type="match status" value="1"/>
</dbReference>
<organism evidence="14 15">
    <name type="scientific">Astyanax mexicanus</name>
    <name type="common">Blind cave fish</name>
    <name type="synonym">Astyanax fasciatus mexicanus</name>
    <dbReference type="NCBI Taxonomy" id="7994"/>
    <lineage>
        <taxon>Eukaryota</taxon>
        <taxon>Metazoa</taxon>
        <taxon>Chordata</taxon>
        <taxon>Craniata</taxon>
        <taxon>Vertebrata</taxon>
        <taxon>Euteleostomi</taxon>
        <taxon>Actinopterygii</taxon>
        <taxon>Neopterygii</taxon>
        <taxon>Teleostei</taxon>
        <taxon>Ostariophysi</taxon>
        <taxon>Characiformes</taxon>
        <taxon>Characoidei</taxon>
        <taxon>Acestrorhamphidae</taxon>
        <taxon>Acestrorhamphinae</taxon>
        <taxon>Astyanax</taxon>
    </lineage>
</organism>
<dbReference type="GO" id="GO:0048731">
    <property type="term" value="P:system development"/>
    <property type="evidence" value="ECO:0007669"/>
    <property type="project" value="UniProtKB-ARBA"/>
</dbReference>
<dbReference type="InterPro" id="IPR036961">
    <property type="entry name" value="Kinesin_motor_dom_sf"/>
</dbReference>
<dbReference type="PROSITE" id="PS50067">
    <property type="entry name" value="KINESIN_MOTOR_2"/>
    <property type="match status" value="1"/>
</dbReference>
<keyword evidence="7 9" id="KW-0505">Motor protein</keyword>